<organism evidence="2 3">
    <name type="scientific">Phlebiopsis gigantea (strain 11061_1 CR5-6)</name>
    <name type="common">White-rot fungus</name>
    <name type="synonym">Peniophora gigantea</name>
    <dbReference type="NCBI Taxonomy" id="745531"/>
    <lineage>
        <taxon>Eukaryota</taxon>
        <taxon>Fungi</taxon>
        <taxon>Dikarya</taxon>
        <taxon>Basidiomycota</taxon>
        <taxon>Agaricomycotina</taxon>
        <taxon>Agaricomycetes</taxon>
        <taxon>Polyporales</taxon>
        <taxon>Phanerochaetaceae</taxon>
        <taxon>Phlebiopsis</taxon>
    </lineage>
</organism>
<evidence type="ECO:0000313" key="3">
    <source>
        <dbReference type="Proteomes" id="UP000053257"/>
    </source>
</evidence>
<proteinExistence type="predicted"/>
<dbReference type="OrthoDB" id="2747179at2759"/>
<keyword evidence="3" id="KW-1185">Reference proteome</keyword>
<feature type="compositionally biased region" description="Basic and acidic residues" evidence="1">
    <location>
        <begin position="1"/>
        <end position="15"/>
    </location>
</feature>
<evidence type="ECO:0000256" key="1">
    <source>
        <dbReference type="SAM" id="MobiDB-lite"/>
    </source>
</evidence>
<feature type="compositionally biased region" description="Polar residues" evidence="1">
    <location>
        <begin position="16"/>
        <end position="29"/>
    </location>
</feature>
<sequence length="188" mass="20236">MRDMTVDAVRSDRETSSAQASNPDQSNGFTAYHSPLLSYPLLRSHSPPRVRDTNSLAEPSHPSQTPDLSTLFPVSLSSCKAAAVNRWLSDPSRRICQYEVPGGGECRDPGCEDIHPSRAGSVEPSGAPLSPCLPALMSLSLARRLPSLCPHRRCYRTQIVRCATQGIGGHSGATRRGAARLSTAISWV</sequence>
<evidence type="ECO:0000313" key="2">
    <source>
        <dbReference type="EMBL" id="KIP02888.1"/>
    </source>
</evidence>
<dbReference type="AlphaFoldDB" id="A0A0C3PCN0"/>
<protein>
    <recommendedName>
        <fullName evidence="4">Zinc-finger domain-containing protein</fullName>
    </recommendedName>
</protein>
<dbReference type="HOGENOM" id="CLU_1441539_0_0_1"/>
<feature type="region of interest" description="Disordered" evidence="1">
    <location>
        <begin position="1"/>
        <end position="68"/>
    </location>
</feature>
<accession>A0A0C3PCN0</accession>
<reference evidence="2 3" key="1">
    <citation type="journal article" date="2014" name="PLoS Genet.">
        <title>Analysis of the Phlebiopsis gigantea genome, transcriptome and secretome provides insight into its pioneer colonization strategies of wood.</title>
        <authorList>
            <person name="Hori C."/>
            <person name="Ishida T."/>
            <person name="Igarashi K."/>
            <person name="Samejima M."/>
            <person name="Suzuki H."/>
            <person name="Master E."/>
            <person name="Ferreira P."/>
            <person name="Ruiz-Duenas F.J."/>
            <person name="Held B."/>
            <person name="Canessa P."/>
            <person name="Larrondo L.F."/>
            <person name="Schmoll M."/>
            <person name="Druzhinina I.S."/>
            <person name="Kubicek C.P."/>
            <person name="Gaskell J.A."/>
            <person name="Kersten P."/>
            <person name="St John F."/>
            <person name="Glasner J."/>
            <person name="Sabat G."/>
            <person name="Splinter BonDurant S."/>
            <person name="Syed K."/>
            <person name="Yadav J."/>
            <person name="Mgbeahuruike A.C."/>
            <person name="Kovalchuk A."/>
            <person name="Asiegbu F.O."/>
            <person name="Lackner G."/>
            <person name="Hoffmeister D."/>
            <person name="Rencoret J."/>
            <person name="Gutierrez A."/>
            <person name="Sun H."/>
            <person name="Lindquist E."/>
            <person name="Barry K."/>
            <person name="Riley R."/>
            <person name="Grigoriev I.V."/>
            <person name="Henrissat B."/>
            <person name="Kues U."/>
            <person name="Berka R.M."/>
            <person name="Martinez A.T."/>
            <person name="Covert S.F."/>
            <person name="Blanchette R.A."/>
            <person name="Cullen D."/>
        </authorList>
    </citation>
    <scope>NUCLEOTIDE SEQUENCE [LARGE SCALE GENOMIC DNA]</scope>
    <source>
        <strain evidence="2 3">11061_1 CR5-6</strain>
    </source>
</reference>
<evidence type="ECO:0008006" key="4">
    <source>
        <dbReference type="Google" id="ProtNLM"/>
    </source>
</evidence>
<gene>
    <name evidence="2" type="ORF">PHLGIDRAFT_26369</name>
</gene>
<dbReference type="EMBL" id="KN840646">
    <property type="protein sequence ID" value="KIP02888.1"/>
    <property type="molecule type" value="Genomic_DNA"/>
</dbReference>
<feature type="compositionally biased region" description="Polar residues" evidence="1">
    <location>
        <begin position="53"/>
        <end position="68"/>
    </location>
</feature>
<dbReference type="Proteomes" id="UP000053257">
    <property type="component" value="Unassembled WGS sequence"/>
</dbReference>
<name>A0A0C3PCN0_PHLG1</name>